<evidence type="ECO:0000256" key="5">
    <source>
        <dbReference type="ARBA" id="ARBA00022692"/>
    </source>
</evidence>
<dbReference type="PANTHER" id="PTHR32089">
    <property type="entry name" value="METHYL-ACCEPTING CHEMOTAXIS PROTEIN MCPB"/>
    <property type="match status" value="1"/>
</dbReference>
<evidence type="ECO:0000256" key="7">
    <source>
        <dbReference type="ARBA" id="ARBA00023136"/>
    </source>
</evidence>
<feature type="domain" description="Methyl-accepting transducer" evidence="13">
    <location>
        <begin position="294"/>
        <end position="530"/>
    </location>
</feature>
<dbReference type="PRINTS" id="PR00260">
    <property type="entry name" value="CHEMTRNSDUCR"/>
</dbReference>
<dbReference type="Proteomes" id="UP001386972">
    <property type="component" value="Unassembled WGS sequence"/>
</dbReference>
<protein>
    <submittedName>
        <fullName evidence="15">Methyl-accepting chemotaxis protein</fullName>
    </submittedName>
</protein>
<dbReference type="CDD" id="cd11386">
    <property type="entry name" value="MCP_signal"/>
    <property type="match status" value="1"/>
</dbReference>
<comment type="caution">
    <text evidence="15">The sequence shown here is derived from an EMBL/GenBank/DDBJ whole genome shotgun (WGS) entry which is preliminary data.</text>
</comment>
<dbReference type="InterPro" id="IPR004089">
    <property type="entry name" value="MCPsignal_dom"/>
</dbReference>
<dbReference type="Pfam" id="PF00015">
    <property type="entry name" value="MCPsignal"/>
    <property type="match status" value="1"/>
</dbReference>
<keyword evidence="7 12" id="KW-0472">Membrane</keyword>
<proteinExistence type="inferred from homology"/>
<dbReference type="Pfam" id="PF00672">
    <property type="entry name" value="HAMP"/>
    <property type="match status" value="1"/>
</dbReference>
<dbReference type="EMBL" id="JBBNAW010000001">
    <property type="protein sequence ID" value="MEK2607933.1"/>
    <property type="molecule type" value="Genomic_DNA"/>
</dbReference>
<dbReference type="SMART" id="SM00283">
    <property type="entry name" value="MA"/>
    <property type="match status" value="1"/>
</dbReference>
<sequence>MLSKLDSLAKGLEANADASSLDRLEEIRSSSLKYQDQFSTFTDDTYRAKKALADMQTQAEEARSQFEFVELDMFSALRESVTGQAQLNPNALTFTEDSSLLIRTLLAIRNGEYAYIQQASDQNLENWESLMKGVEGDLFRLQSRIGQEHQDILEAARVALTNYRTAFQHYSASRNATERGAEQMRLFAETVLQQADQALDDHQQKMDHLTNTILRILAISAVVIPALAILACLVIRQLIVPPLRRTLALAQAIAAGDLSCDIVENRRDELGQLCRAMHSMTINLRDLVNRIRQGISQLHGAAEQLKQASQQSSKGAIAQKRETEHAAAATEQMANSAEHVSLHAKQAVTAAQEANYHANEGDVVVRQGAYQISRLAEDINVSMSTIHELHEGSERIGSVLDVIMAVAEQTNLLALNAAIEAARAGEQGRGFAVVADEVRALARRTQNSTREIEALVAELQNLSHRAVSQMSGSAHLSQEAVVFSDQARQALVRITNSVCNIEKLNQQIAASALQQSSMAEEINQNVEQVRGVAERGATTNSRIAESSAELARLGSELQQMAQQFRT</sequence>
<dbReference type="PROSITE" id="PS50111">
    <property type="entry name" value="CHEMOTAXIS_TRANSDUC_2"/>
    <property type="match status" value="1"/>
</dbReference>
<keyword evidence="3" id="KW-0488">Methylation</keyword>
<gene>
    <name evidence="15" type="ORF">WLF18_02270</name>
</gene>
<evidence type="ECO:0000256" key="8">
    <source>
        <dbReference type="ARBA" id="ARBA00023224"/>
    </source>
</evidence>
<evidence type="ECO:0000256" key="11">
    <source>
        <dbReference type="SAM" id="MobiDB-lite"/>
    </source>
</evidence>
<keyword evidence="2" id="KW-1003">Cell membrane</keyword>
<evidence type="ECO:0000256" key="4">
    <source>
        <dbReference type="ARBA" id="ARBA00022500"/>
    </source>
</evidence>
<accession>A0ABU8ZW57</accession>
<dbReference type="SUPFAM" id="SSF58104">
    <property type="entry name" value="Methyl-accepting chemotaxis protein (MCP) signaling domain"/>
    <property type="match status" value="1"/>
</dbReference>
<evidence type="ECO:0000256" key="6">
    <source>
        <dbReference type="ARBA" id="ARBA00022989"/>
    </source>
</evidence>
<comment type="similarity">
    <text evidence="9">Belongs to the methyl-accepting chemotaxis (MCP) protein family.</text>
</comment>
<evidence type="ECO:0000256" key="2">
    <source>
        <dbReference type="ARBA" id="ARBA00022475"/>
    </source>
</evidence>
<organism evidence="15 16">
    <name type="scientific">Pseudomonas shirazensis</name>
    <dbReference type="NCBI Taxonomy" id="2745494"/>
    <lineage>
        <taxon>Bacteria</taxon>
        <taxon>Pseudomonadati</taxon>
        <taxon>Pseudomonadota</taxon>
        <taxon>Gammaproteobacteria</taxon>
        <taxon>Pseudomonadales</taxon>
        <taxon>Pseudomonadaceae</taxon>
        <taxon>Pseudomonas</taxon>
    </lineage>
</organism>
<dbReference type="InterPro" id="IPR003660">
    <property type="entry name" value="HAMP_dom"/>
</dbReference>
<evidence type="ECO:0000313" key="16">
    <source>
        <dbReference type="Proteomes" id="UP001386972"/>
    </source>
</evidence>
<evidence type="ECO:0000256" key="10">
    <source>
        <dbReference type="PROSITE-ProRule" id="PRU00284"/>
    </source>
</evidence>
<dbReference type="CDD" id="cd06225">
    <property type="entry name" value="HAMP"/>
    <property type="match status" value="1"/>
</dbReference>
<keyword evidence="5 12" id="KW-0812">Transmembrane</keyword>
<keyword evidence="16" id="KW-1185">Reference proteome</keyword>
<keyword evidence="8 10" id="KW-0807">Transducer</keyword>
<comment type="subcellular location">
    <subcellularLocation>
        <location evidence="1">Cell membrane</location>
    </subcellularLocation>
</comment>
<evidence type="ECO:0000259" key="13">
    <source>
        <dbReference type="PROSITE" id="PS50111"/>
    </source>
</evidence>
<reference evidence="15 16" key="1">
    <citation type="submission" date="2024-03" db="EMBL/GenBank/DDBJ databases">
        <title>Screening, Identification and Application of a Plant Lactobacillus Strain.</title>
        <authorList>
            <person name="Li Y.L."/>
        </authorList>
    </citation>
    <scope>NUCLEOTIDE SEQUENCE [LARGE SCALE GENOMIC DNA]</scope>
    <source>
        <strain evidence="15 16">JDB</strain>
    </source>
</reference>
<evidence type="ECO:0000256" key="9">
    <source>
        <dbReference type="ARBA" id="ARBA00029447"/>
    </source>
</evidence>
<dbReference type="InterPro" id="IPR004090">
    <property type="entry name" value="Chemotax_Me-accpt_rcpt"/>
</dbReference>
<feature type="domain" description="HAMP" evidence="14">
    <location>
        <begin position="237"/>
        <end position="289"/>
    </location>
</feature>
<dbReference type="SMART" id="SM00304">
    <property type="entry name" value="HAMP"/>
    <property type="match status" value="1"/>
</dbReference>
<evidence type="ECO:0000259" key="14">
    <source>
        <dbReference type="PROSITE" id="PS50885"/>
    </source>
</evidence>
<name>A0ABU8ZW57_9PSED</name>
<keyword evidence="6 12" id="KW-1133">Transmembrane helix</keyword>
<dbReference type="PANTHER" id="PTHR32089:SF120">
    <property type="entry name" value="METHYL-ACCEPTING CHEMOTAXIS PROTEIN TLPQ"/>
    <property type="match status" value="1"/>
</dbReference>
<feature type="transmembrane region" description="Helical" evidence="12">
    <location>
        <begin position="213"/>
        <end position="235"/>
    </location>
</feature>
<feature type="region of interest" description="Disordered" evidence="11">
    <location>
        <begin position="309"/>
        <end position="330"/>
    </location>
</feature>
<evidence type="ECO:0000256" key="12">
    <source>
        <dbReference type="SAM" id="Phobius"/>
    </source>
</evidence>
<evidence type="ECO:0000256" key="3">
    <source>
        <dbReference type="ARBA" id="ARBA00022481"/>
    </source>
</evidence>
<keyword evidence="4" id="KW-0145">Chemotaxis</keyword>
<evidence type="ECO:0000313" key="15">
    <source>
        <dbReference type="EMBL" id="MEK2607933.1"/>
    </source>
</evidence>
<dbReference type="Gene3D" id="1.10.287.950">
    <property type="entry name" value="Methyl-accepting chemotaxis protein"/>
    <property type="match status" value="1"/>
</dbReference>
<evidence type="ECO:0000256" key="1">
    <source>
        <dbReference type="ARBA" id="ARBA00004236"/>
    </source>
</evidence>
<dbReference type="PROSITE" id="PS50885">
    <property type="entry name" value="HAMP"/>
    <property type="match status" value="1"/>
</dbReference>